<dbReference type="Pfam" id="PF08796">
    <property type="entry name" value="DUF1797"/>
    <property type="match status" value="1"/>
</dbReference>
<accession>A0A1G8IVI6</accession>
<dbReference type="Proteomes" id="UP000235682">
    <property type="component" value="Unassembled WGS sequence"/>
</dbReference>
<proteinExistence type="predicted"/>
<dbReference type="RefSeq" id="WP_092083848.1">
    <property type="nucleotide sequence ID" value="NZ_FNEL01000002.1"/>
</dbReference>
<keyword evidence="2" id="KW-1185">Reference proteome</keyword>
<evidence type="ECO:0000313" key="1">
    <source>
        <dbReference type="EMBL" id="PMC59202.1"/>
    </source>
</evidence>
<sequence length="74" mass="8668">METSVLISLVKRLMMMKKSNQEEVRHFEMDGVERAQVTYNPQTELYTLSDHLTGRQYLFDNVDLVAIDLYELLG</sequence>
<dbReference type="EMBL" id="PNHE01000001">
    <property type="protein sequence ID" value="PMC59202.1"/>
    <property type="molecule type" value="Genomic_DNA"/>
</dbReference>
<dbReference type="SUPFAM" id="SSF143567">
    <property type="entry name" value="YkuJ-like"/>
    <property type="match status" value="1"/>
</dbReference>
<dbReference type="InterPro" id="IPR038073">
    <property type="entry name" value="YkuJ-like_sf"/>
</dbReference>
<gene>
    <name evidence="1" type="ORF">CJ205_00410</name>
</gene>
<dbReference type="OrthoDB" id="2361638at2"/>
<dbReference type="Gene3D" id="3.30.720.20">
    <property type="entry name" value="Protein of unknown function DUF1797"/>
    <property type="match status" value="1"/>
</dbReference>
<dbReference type="STRING" id="84521.SAMN04487994_100240"/>
<evidence type="ECO:0000313" key="2">
    <source>
        <dbReference type="Proteomes" id="UP000235682"/>
    </source>
</evidence>
<protein>
    <submittedName>
        <fullName evidence="1">DUF1797 domain-containing protein</fullName>
    </submittedName>
</protein>
<comment type="caution">
    <text evidence="1">The sequence shown here is derived from an EMBL/GenBank/DDBJ whole genome shotgun (WGS) entry which is preliminary data.</text>
</comment>
<organism evidence="1 2">
    <name type="scientific">Dolosicoccus paucivorans</name>
    <dbReference type="NCBI Taxonomy" id="84521"/>
    <lineage>
        <taxon>Bacteria</taxon>
        <taxon>Bacillati</taxon>
        <taxon>Bacillota</taxon>
        <taxon>Bacilli</taxon>
        <taxon>Lactobacillales</taxon>
        <taxon>Aerococcaceae</taxon>
        <taxon>Dolosicoccus</taxon>
    </lineage>
</organism>
<name>A0A1G8IVI6_9LACT</name>
<reference evidence="1 2" key="1">
    <citation type="submission" date="2017-09" db="EMBL/GenBank/DDBJ databases">
        <title>Bacterial strain isolated from the female urinary microbiota.</title>
        <authorList>
            <person name="Thomas-White K."/>
            <person name="Kumar N."/>
            <person name="Forster S."/>
            <person name="Putonti C."/>
            <person name="Lawley T."/>
            <person name="Wolfe A.J."/>
        </authorList>
    </citation>
    <scope>NUCLEOTIDE SEQUENCE [LARGE SCALE GENOMIC DNA]</scope>
    <source>
        <strain evidence="1 2">UMB0852</strain>
    </source>
</reference>
<dbReference type="InterPro" id="IPR014904">
    <property type="entry name" value="YkuJ-like"/>
</dbReference>
<dbReference type="AlphaFoldDB" id="A0A1G8IVI6"/>